<dbReference type="AlphaFoldDB" id="W6UK40"/>
<accession>W6UK40</accession>
<dbReference type="GO" id="GO:1901981">
    <property type="term" value="F:phosphatidylinositol phosphate binding"/>
    <property type="evidence" value="ECO:0007669"/>
    <property type="project" value="TreeGrafter"/>
</dbReference>
<evidence type="ECO:0000256" key="1">
    <source>
        <dbReference type="SAM" id="Phobius"/>
    </source>
</evidence>
<evidence type="ECO:0000259" key="2">
    <source>
        <dbReference type="SMART" id="SM01175"/>
    </source>
</evidence>
<dbReference type="OMA" id="CVCHANT"/>
<keyword evidence="4" id="KW-1185">Reference proteome</keyword>
<dbReference type="OrthoDB" id="10067503at2759"/>
<dbReference type="CTD" id="36342358"/>
<dbReference type="KEGG" id="egl:EGR_06643"/>
<comment type="caution">
    <text evidence="3">The sequence shown here is derived from an EMBL/GenBank/DDBJ whole genome shotgun (WGS) entry which is preliminary data.</text>
</comment>
<dbReference type="InterPro" id="IPR025258">
    <property type="entry name" value="RH_dom"/>
</dbReference>
<protein>
    <recommendedName>
        <fullName evidence="2">Rubicon Homology domain-containing protein</fullName>
    </recommendedName>
</protein>
<dbReference type="InterPro" id="IPR052428">
    <property type="entry name" value="Autophagy_HostDef_Reg"/>
</dbReference>
<sequence>MFTGKNFTKRNTSPCNCSTGCNETILILVFQPNERLNEISQFDPVQIGIEMTEDMTMSSFDSPEGTSNELDLEPVEWRSSLSSFATNGKSYQQNQCQSFPSSSAFTLESNGPMEAMGTEEDFNAFHRTLSIDALFYDEFGAPDFKEDLTSEVALFHACEHLIGELEASTFSSRLPKSLEHAEKVLVEANNLQSFYLPSPLSSLASSLLRFSSVHNVTTLQRVQCRLRRVRSYECLPHDSHLDGSGFSEMATNCASEILQPCQTSLVAGCLVRAMVQESFSRFSPLPLRIRRLQERLASMSDTDWIAARPYFFFRLHPEAYFGNISVDYHFNSSHRQAISTRFVVHVHCVSKSWGSFVWQINNNSGTDPPPSFSTPTVATASNQRHFPVGVENFFRNTSTEQKDATISGSGDGGPSRLISKRLIISPIIPKERPEEGDSAEPTKLLLWVRCFCRNKIFFLHCVLNSAIMTMQFLKMGYLRSMRFCEYFGRFFCCVCHANTLMVVPGALLHAWSGAMYPVSKFARDILVRAYNRPLLHSTDFGAAIRRNPPWSLLDAFQLRRQAMAIIPFLRLCPDSSNVLAKVDKLPMHWVTCANRWSLSDLVSLANSPESSAQSMSGCLRAVLESCVAHLSHCLRCRARGHLCEVCHTGRVLFPHFGQADTLVCSDCGACFHRACLAALETVASRGPKIATPLGLRNGDPDRRSCPRCIRLRRRRESADTPLTS</sequence>
<dbReference type="Proteomes" id="UP000019149">
    <property type="component" value="Unassembled WGS sequence"/>
</dbReference>
<dbReference type="STRING" id="6210.W6UK40"/>
<dbReference type="Pfam" id="PF13901">
    <property type="entry name" value="RH_dom"/>
    <property type="match status" value="1"/>
</dbReference>
<dbReference type="GeneID" id="36342358"/>
<reference evidence="3 4" key="1">
    <citation type="journal article" date="2013" name="Nat. Genet.">
        <title>The genome of the hydatid tapeworm Echinococcus granulosus.</title>
        <authorList>
            <person name="Zheng H."/>
            <person name="Zhang W."/>
            <person name="Zhang L."/>
            <person name="Zhang Z."/>
            <person name="Li J."/>
            <person name="Lu G."/>
            <person name="Zhu Y."/>
            <person name="Wang Y."/>
            <person name="Huang Y."/>
            <person name="Liu J."/>
            <person name="Kang H."/>
            <person name="Chen J."/>
            <person name="Wang L."/>
            <person name="Chen A."/>
            <person name="Yu S."/>
            <person name="Gao Z."/>
            <person name="Jin L."/>
            <person name="Gu W."/>
            <person name="Wang Z."/>
            <person name="Zhao L."/>
            <person name="Shi B."/>
            <person name="Wen H."/>
            <person name="Lin R."/>
            <person name="Jones M.K."/>
            <person name="Brejova B."/>
            <person name="Vinar T."/>
            <person name="Zhao G."/>
            <person name="McManus D.P."/>
            <person name="Chen Z."/>
            <person name="Zhou Y."/>
            <person name="Wang S."/>
        </authorList>
    </citation>
    <scope>NUCLEOTIDE SEQUENCE [LARGE SCALE GENOMIC DNA]</scope>
</reference>
<feature type="transmembrane region" description="Helical" evidence="1">
    <location>
        <begin position="457"/>
        <end position="478"/>
    </location>
</feature>
<dbReference type="PANTHER" id="PTHR45971">
    <property type="entry name" value="PHOX (PX) DOMAIN-CONTAINING PROTEIN"/>
    <property type="match status" value="1"/>
</dbReference>
<dbReference type="PANTHER" id="PTHR45971:SF1">
    <property type="entry name" value="RUBICON, ISOFORM A"/>
    <property type="match status" value="1"/>
</dbReference>
<keyword evidence="1" id="KW-1133">Transmembrane helix</keyword>
<evidence type="ECO:0000313" key="3">
    <source>
        <dbReference type="EMBL" id="EUB58462.1"/>
    </source>
</evidence>
<keyword evidence="1" id="KW-0472">Membrane</keyword>
<dbReference type="RefSeq" id="XP_024349658.1">
    <property type="nucleotide sequence ID" value="XM_024495892.1"/>
</dbReference>
<gene>
    <name evidence="3" type="ORF">EGR_06643</name>
</gene>
<dbReference type="SMART" id="SM01175">
    <property type="entry name" value="DUF4206"/>
    <property type="match status" value="1"/>
</dbReference>
<organism evidence="3 4">
    <name type="scientific">Echinococcus granulosus</name>
    <name type="common">Hydatid tapeworm</name>
    <dbReference type="NCBI Taxonomy" id="6210"/>
    <lineage>
        <taxon>Eukaryota</taxon>
        <taxon>Metazoa</taxon>
        <taxon>Spiralia</taxon>
        <taxon>Lophotrochozoa</taxon>
        <taxon>Platyhelminthes</taxon>
        <taxon>Cestoda</taxon>
        <taxon>Eucestoda</taxon>
        <taxon>Cyclophyllidea</taxon>
        <taxon>Taeniidae</taxon>
        <taxon>Echinococcus</taxon>
        <taxon>Echinococcus granulosus group</taxon>
    </lineage>
</organism>
<name>W6UK40_ECHGR</name>
<evidence type="ECO:0000313" key="4">
    <source>
        <dbReference type="Proteomes" id="UP000019149"/>
    </source>
</evidence>
<proteinExistence type="predicted"/>
<keyword evidence="1" id="KW-0812">Transmembrane</keyword>
<feature type="transmembrane region" description="Helical" evidence="1">
    <location>
        <begin position="490"/>
        <end position="511"/>
    </location>
</feature>
<dbReference type="EMBL" id="APAU02000061">
    <property type="protein sequence ID" value="EUB58462.1"/>
    <property type="molecule type" value="Genomic_DNA"/>
</dbReference>
<feature type="domain" description="Rubicon Homology" evidence="2">
    <location>
        <begin position="482"/>
        <end position="715"/>
    </location>
</feature>